<dbReference type="EMBL" id="JAHQCR010000080">
    <property type="protein sequence ID" value="MBU9723517.1"/>
    <property type="molecule type" value="Genomic_DNA"/>
</dbReference>
<feature type="domain" description="Knr4/Smi1-like" evidence="1">
    <location>
        <begin position="13"/>
        <end position="159"/>
    </location>
</feature>
<dbReference type="Proteomes" id="UP000790580">
    <property type="component" value="Unassembled WGS sequence"/>
</dbReference>
<dbReference type="SMART" id="SM00860">
    <property type="entry name" value="SMI1_KNR4"/>
    <property type="match status" value="1"/>
</dbReference>
<dbReference type="InterPro" id="IPR018958">
    <property type="entry name" value="Knr4/Smi1-like_dom"/>
</dbReference>
<dbReference type="RefSeq" id="WP_176371482.1">
    <property type="nucleotide sequence ID" value="NZ_JAHQCR010000080.1"/>
</dbReference>
<organism evidence="2 3">
    <name type="scientific">Evansella alkalicola</name>
    <dbReference type="NCBI Taxonomy" id="745819"/>
    <lineage>
        <taxon>Bacteria</taxon>
        <taxon>Bacillati</taxon>
        <taxon>Bacillota</taxon>
        <taxon>Bacilli</taxon>
        <taxon>Bacillales</taxon>
        <taxon>Bacillaceae</taxon>
        <taxon>Evansella</taxon>
    </lineage>
</organism>
<dbReference type="SUPFAM" id="SSF160631">
    <property type="entry name" value="SMI1/KNR4-like"/>
    <property type="match status" value="1"/>
</dbReference>
<reference evidence="2 3" key="1">
    <citation type="submission" date="2021-06" db="EMBL/GenBank/DDBJ databases">
        <title>Bacillus sp. RD4P76, an endophyte from a halophyte.</title>
        <authorList>
            <person name="Sun J.-Q."/>
        </authorList>
    </citation>
    <scope>NUCLEOTIDE SEQUENCE [LARGE SCALE GENOMIC DNA]</scope>
    <source>
        <strain evidence="2 3">JCM 17098</strain>
    </source>
</reference>
<keyword evidence="3" id="KW-1185">Reference proteome</keyword>
<sequence length="161" mass="18013">MHANLKWGFVKDPATDKMLGKLENYLGVTLPVAYRQLVKEYNGARPNKNKVQLVSGKEQVIKTFLNAVPTAKGGVMDVLSWLEGQLPERTVPFANDPFGNYYCFKFEGSDGEAAEEKAKAEVEGGEEAKAKAEPTVQFWDHEKQELELISNSFEGFLNKLK</sequence>
<protein>
    <submittedName>
        <fullName evidence="2">SMI1/KNR4 family protein</fullName>
    </submittedName>
</protein>
<evidence type="ECO:0000313" key="2">
    <source>
        <dbReference type="EMBL" id="MBU9723517.1"/>
    </source>
</evidence>
<dbReference type="InterPro" id="IPR037883">
    <property type="entry name" value="Knr4/Smi1-like_sf"/>
</dbReference>
<comment type="caution">
    <text evidence="2">The sequence shown here is derived from an EMBL/GenBank/DDBJ whole genome shotgun (WGS) entry which is preliminary data.</text>
</comment>
<dbReference type="Pfam" id="PF14568">
    <property type="entry name" value="SUKH_6"/>
    <property type="match status" value="1"/>
</dbReference>
<evidence type="ECO:0000313" key="3">
    <source>
        <dbReference type="Proteomes" id="UP000790580"/>
    </source>
</evidence>
<accession>A0ABS6JZ58</accession>
<dbReference type="Gene3D" id="3.40.1580.10">
    <property type="entry name" value="SMI1/KNR4-like"/>
    <property type="match status" value="1"/>
</dbReference>
<proteinExistence type="predicted"/>
<name>A0ABS6JZ58_9BACI</name>
<gene>
    <name evidence="2" type="ORF">KS407_19045</name>
</gene>
<evidence type="ECO:0000259" key="1">
    <source>
        <dbReference type="SMART" id="SM00860"/>
    </source>
</evidence>